<dbReference type="InterPro" id="IPR013976">
    <property type="entry name" value="HDOD"/>
</dbReference>
<dbReference type="PROSITE" id="PS51833">
    <property type="entry name" value="HDOD"/>
    <property type="match status" value="1"/>
</dbReference>
<dbReference type="PANTHER" id="PTHR33525">
    <property type="match status" value="1"/>
</dbReference>
<evidence type="ECO:0000313" key="3">
    <source>
        <dbReference type="Proteomes" id="UP000324298"/>
    </source>
</evidence>
<dbReference type="NCBIfam" id="TIGR00277">
    <property type="entry name" value="HDIG"/>
    <property type="match status" value="1"/>
</dbReference>
<dbReference type="EMBL" id="SRSD01000003">
    <property type="protein sequence ID" value="KAA0893353.1"/>
    <property type="molecule type" value="Genomic_DNA"/>
</dbReference>
<dbReference type="OrthoDB" id="9773799at2"/>
<feature type="domain" description="HDOD" evidence="1">
    <location>
        <begin position="20"/>
        <end position="214"/>
    </location>
</feature>
<accession>A0A5A9XKV0</accession>
<dbReference type="InterPro" id="IPR003607">
    <property type="entry name" value="HD/PDEase_dom"/>
</dbReference>
<reference evidence="2 3" key="1">
    <citation type="submission" date="2019-04" db="EMBL/GenBank/DDBJ databases">
        <title>Geobacter ruber sp. nov., ferric-reducing bacteria isolated from paddy soil.</title>
        <authorList>
            <person name="Xu Z."/>
            <person name="Masuda Y."/>
            <person name="Itoh H."/>
            <person name="Senoo K."/>
        </authorList>
    </citation>
    <scope>NUCLEOTIDE SEQUENCE [LARGE SCALE GENOMIC DNA]</scope>
    <source>
        <strain evidence="2 3">Red88</strain>
    </source>
</reference>
<dbReference type="Pfam" id="PF08668">
    <property type="entry name" value="HDOD"/>
    <property type="match status" value="1"/>
</dbReference>
<dbReference type="SUPFAM" id="SSF109604">
    <property type="entry name" value="HD-domain/PDEase-like"/>
    <property type="match status" value="1"/>
</dbReference>
<dbReference type="InterPro" id="IPR052340">
    <property type="entry name" value="RNase_Y/CdgJ"/>
</dbReference>
<dbReference type="RefSeq" id="WP_149306669.1">
    <property type="nucleotide sequence ID" value="NZ_SRSD01000003.1"/>
</dbReference>
<protein>
    <submittedName>
        <fullName evidence="2">HDOD domain-containing protein</fullName>
    </submittedName>
</protein>
<dbReference type="InterPro" id="IPR006675">
    <property type="entry name" value="HDIG_dom"/>
</dbReference>
<sequence>MDKLAMIQRAEELVGTIEDLPTIPVVATQVLLLLDQPEVRVEDVADLMLTDQVMTARVMKMVNSPIFKPGHDITSLRLALVYLGLKHIRELALTTSLINAFDADTGDFQISAFWEHSFGVGMVSKIIAEKIGYPDLEKAYIGGIIHDLGVVFLSQYQRENFQAVLDRIKDKPIKLVDAEAELLGTTHCEIGLCMARKWNFPEVYCELISQHHTPAEATIDPVLCAIVNLSDLFCGVRELNYGGREWVSFNLSDEAAWQILRNEAPNLANLDIERFCYELDDAIPDVKALVSSIFTSHEQAGD</sequence>
<keyword evidence="3" id="KW-1185">Reference proteome</keyword>
<dbReference type="Gene3D" id="1.10.3210.10">
    <property type="entry name" value="Hypothetical protein af1432"/>
    <property type="match status" value="1"/>
</dbReference>
<dbReference type="CDD" id="cd00077">
    <property type="entry name" value="HDc"/>
    <property type="match status" value="1"/>
</dbReference>
<proteinExistence type="predicted"/>
<organism evidence="2 3">
    <name type="scientific">Oryzomonas rubra</name>
    <dbReference type="NCBI Taxonomy" id="2509454"/>
    <lineage>
        <taxon>Bacteria</taxon>
        <taxon>Pseudomonadati</taxon>
        <taxon>Thermodesulfobacteriota</taxon>
        <taxon>Desulfuromonadia</taxon>
        <taxon>Geobacterales</taxon>
        <taxon>Geobacteraceae</taxon>
        <taxon>Oryzomonas</taxon>
    </lineage>
</organism>
<name>A0A5A9XKV0_9BACT</name>
<dbReference type="AlphaFoldDB" id="A0A5A9XKV0"/>
<comment type="caution">
    <text evidence="2">The sequence shown here is derived from an EMBL/GenBank/DDBJ whole genome shotgun (WGS) entry which is preliminary data.</text>
</comment>
<evidence type="ECO:0000313" key="2">
    <source>
        <dbReference type="EMBL" id="KAA0893353.1"/>
    </source>
</evidence>
<gene>
    <name evidence="2" type="ORF">ET418_05940</name>
</gene>
<dbReference type="Proteomes" id="UP000324298">
    <property type="component" value="Unassembled WGS sequence"/>
</dbReference>
<dbReference type="PANTHER" id="PTHR33525:SF3">
    <property type="entry name" value="RIBONUCLEASE Y"/>
    <property type="match status" value="1"/>
</dbReference>
<evidence type="ECO:0000259" key="1">
    <source>
        <dbReference type="PROSITE" id="PS51833"/>
    </source>
</evidence>